<dbReference type="InterPro" id="IPR013921">
    <property type="entry name" value="Mediator_Med20"/>
</dbReference>
<dbReference type="EMBL" id="CCBN010000007">
    <property type="protein sequence ID" value="CDO54345.1"/>
    <property type="molecule type" value="Genomic_DNA"/>
</dbReference>
<dbReference type="Proteomes" id="UP000242525">
    <property type="component" value="Unassembled WGS sequence"/>
</dbReference>
<comment type="function">
    <text evidence="4">Component of the Mediator complex, a coactivator involved in the regulated transcription of nearly all RNA polymerase II-dependent genes. Mediator functions as a bridge to convey information from gene-specific regulatory proteins to the basal RNA polymerase II transcription machinery. Mediator is recruited to promoters by direct interactions with regulatory proteins and serves as a scaffold for the assembly of a functional preinitiation complex with RNA polymerase II and the general transcription factors.</text>
</comment>
<evidence type="ECO:0000256" key="1">
    <source>
        <dbReference type="ARBA" id="ARBA00004123"/>
    </source>
</evidence>
<proteinExistence type="inferred from homology"/>
<keyword evidence="4" id="KW-0010">Activator</keyword>
<keyword evidence="3 4" id="KW-0539">Nucleus</keyword>
<evidence type="ECO:0000313" key="5">
    <source>
        <dbReference type="EMBL" id="CDO54345.1"/>
    </source>
</evidence>
<dbReference type="OrthoDB" id="1854899at2759"/>
<organism evidence="5 6">
    <name type="scientific">Geotrichum candidum</name>
    <name type="common">Oospora lactis</name>
    <name type="synonym">Dipodascus geotrichum</name>
    <dbReference type="NCBI Taxonomy" id="1173061"/>
    <lineage>
        <taxon>Eukaryota</taxon>
        <taxon>Fungi</taxon>
        <taxon>Dikarya</taxon>
        <taxon>Ascomycota</taxon>
        <taxon>Saccharomycotina</taxon>
        <taxon>Dipodascomycetes</taxon>
        <taxon>Dipodascales</taxon>
        <taxon>Dipodascaceae</taxon>
        <taxon>Geotrichum</taxon>
    </lineage>
</organism>
<dbReference type="GO" id="GO:0016592">
    <property type="term" value="C:mediator complex"/>
    <property type="evidence" value="ECO:0007669"/>
    <property type="project" value="InterPro"/>
</dbReference>
<comment type="similarity">
    <text evidence="2 4">Belongs to the Mediator complex subunit 20 family.</text>
</comment>
<gene>
    <name evidence="4" type="primary">MED20</name>
    <name evidence="5" type="ORF">BN980_GECA07s03310g</name>
</gene>
<evidence type="ECO:0000256" key="3">
    <source>
        <dbReference type="ARBA" id="ARBA00023242"/>
    </source>
</evidence>
<name>A0A0J9XAY6_GEOCN</name>
<dbReference type="Pfam" id="PF08612">
    <property type="entry name" value="Med20"/>
    <property type="match status" value="1"/>
</dbReference>
<dbReference type="AlphaFoldDB" id="A0A0J9XAY6"/>
<comment type="subcellular location">
    <subcellularLocation>
        <location evidence="1 4">Nucleus</location>
    </subcellularLocation>
</comment>
<comment type="caution">
    <text evidence="5">The sequence shown here is derived from an EMBL/GenBank/DDBJ whole genome shotgun (WGS) entry which is preliminary data.</text>
</comment>
<sequence length="270" mass="27815">MPRTTSKYGFEIKLYKDKSAPLATTNSNSFLHTLTSSVPFSPSSNTSSGAEMAVLVNGKATLVAGQFEAILSTKLQGLWQLRQSIRGDGSVFYFETNGNTSSTSVGGDTCYNIKLANMMLQGNFKGLVAEIDLMLPDEPIPGNHSITITNSSNNGTTNSAANNGAAATAGASGLTVEQVIDRAREILTASGLLKSPTGPPLPSFVTATTTGNAAAAAAAATTTTTAAGVAEFNIKNVVLGPKLKAAAASKAPVTDFSRLDTVAQYVELIS</sequence>
<dbReference type="Gene3D" id="3.30.310.180">
    <property type="match status" value="1"/>
</dbReference>
<dbReference type="GO" id="GO:0006357">
    <property type="term" value="P:regulation of transcription by RNA polymerase II"/>
    <property type="evidence" value="ECO:0007669"/>
    <property type="project" value="InterPro"/>
</dbReference>
<evidence type="ECO:0000256" key="2">
    <source>
        <dbReference type="ARBA" id="ARBA00010743"/>
    </source>
</evidence>
<evidence type="ECO:0000256" key="4">
    <source>
        <dbReference type="RuleBase" id="RU364152"/>
    </source>
</evidence>
<reference evidence="5" key="1">
    <citation type="submission" date="2014-03" db="EMBL/GenBank/DDBJ databases">
        <authorList>
            <person name="Casaregola S."/>
        </authorList>
    </citation>
    <scope>NUCLEOTIDE SEQUENCE [LARGE SCALE GENOMIC DNA]</scope>
    <source>
        <strain evidence="5">CLIB 918</strain>
    </source>
</reference>
<comment type="subunit">
    <text evidence="4">Component of the Mediator complex.</text>
</comment>
<keyword evidence="4" id="KW-0804">Transcription</keyword>
<evidence type="ECO:0000313" key="6">
    <source>
        <dbReference type="Proteomes" id="UP000242525"/>
    </source>
</evidence>
<keyword evidence="4" id="KW-0805">Transcription regulation</keyword>
<accession>A0A0J9XAY6</accession>
<dbReference type="GO" id="GO:0003712">
    <property type="term" value="F:transcription coregulator activity"/>
    <property type="evidence" value="ECO:0007669"/>
    <property type="project" value="InterPro"/>
</dbReference>
<keyword evidence="6" id="KW-1185">Reference proteome</keyword>
<protein>
    <recommendedName>
        <fullName evidence="4">Mediator of RNA polymerase II transcription subunit 20</fullName>
    </recommendedName>
    <alternativeName>
        <fullName evidence="4">Mediator complex subunit 20</fullName>
    </alternativeName>
</protein>